<dbReference type="GO" id="GO:0004519">
    <property type="term" value="F:endonuclease activity"/>
    <property type="evidence" value="ECO:0007669"/>
    <property type="project" value="UniProtKB-KW"/>
</dbReference>
<protein>
    <submittedName>
        <fullName evidence="3">HNH endonuclease</fullName>
    </submittedName>
</protein>
<dbReference type="Proteomes" id="UP000479114">
    <property type="component" value="Chromosome"/>
</dbReference>
<dbReference type="PANTHER" id="PTHR33877">
    <property type="entry name" value="SLL1193 PROTEIN"/>
    <property type="match status" value="1"/>
</dbReference>
<dbReference type="InterPro" id="IPR052892">
    <property type="entry name" value="NA-targeting_endonuclease"/>
</dbReference>
<dbReference type="GO" id="GO:0008270">
    <property type="term" value="F:zinc ion binding"/>
    <property type="evidence" value="ECO:0007669"/>
    <property type="project" value="InterPro"/>
</dbReference>
<gene>
    <name evidence="3" type="ORF">GZH47_07865</name>
</gene>
<feature type="compositionally biased region" description="Basic residues" evidence="1">
    <location>
        <begin position="83"/>
        <end position="93"/>
    </location>
</feature>
<feature type="compositionally biased region" description="Basic residues" evidence="1">
    <location>
        <begin position="195"/>
        <end position="213"/>
    </location>
</feature>
<keyword evidence="3" id="KW-0540">Nuclease</keyword>
<keyword evidence="3" id="KW-0255">Endonuclease</keyword>
<evidence type="ECO:0000313" key="3">
    <source>
        <dbReference type="EMBL" id="QHW30782.1"/>
    </source>
</evidence>
<feature type="compositionally biased region" description="Basic residues" evidence="1">
    <location>
        <begin position="142"/>
        <end position="153"/>
    </location>
</feature>
<feature type="compositionally biased region" description="Low complexity" evidence="1">
    <location>
        <begin position="216"/>
        <end position="225"/>
    </location>
</feature>
<accession>A0A6C0P263</accession>
<organism evidence="3 4">
    <name type="scientific">Paenibacillus rhizovicinus</name>
    <dbReference type="NCBI Taxonomy" id="2704463"/>
    <lineage>
        <taxon>Bacteria</taxon>
        <taxon>Bacillati</taxon>
        <taxon>Bacillota</taxon>
        <taxon>Bacilli</taxon>
        <taxon>Bacillales</taxon>
        <taxon>Paenibacillaceae</taxon>
        <taxon>Paenibacillus</taxon>
    </lineage>
</organism>
<keyword evidence="3" id="KW-0378">Hydrolase</keyword>
<dbReference type="GO" id="GO:0003676">
    <property type="term" value="F:nucleic acid binding"/>
    <property type="evidence" value="ECO:0007669"/>
    <property type="project" value="InterPro"/>
</dbReference>
<name>A0A6C0P263_9BACL</name>
<dbReference type="Pfam" id="PF01844">
    <property type="entry name" value="HNH"/>
    <property type="match status" value="1"/>
</dbReference>
<evidence type="ECO:0000313" key="4">
    <source>
        <dbReference type="Proteomes" id="UP000479114"/>
    </source>
</evidence>
<evidence type="ECO:0000259" key="2">
    <source>
        <dbReference type="SMART" id="SM00507"/>
    </source>
</evidence>
<evidence type="ECO:0000256" key="1">
    <source>
        <dbReference type="SAM" id="MobiDB-lite"/>
    </source>
</evidence>
<dbReference type="CDD" id="cd00085">
    <property type="entry name" value="HNHc"/>
    <property type="match status" value="1"/>
</dbReference>
<dbReference type="EMBL" id="CP048286">
    <property type="protein sequence ID" value="QHW30782.1"/>
    <property type="molecule type" value="Genomic_DNA"/>
</dbReference>
<dbReference type="Gene3D" id="1.10.30.50">
    <property type="match status" value="1"/>
</dbReference>
<dbReference type="InterPro" id="IPR002711">
    <property type="entry name" value="HNH"/>
</dbReference>
<feature type="region of interest" description="Disordered" evidence="1">
    <location>
        <begin position="38"/>
        <end position="225"/>
    </location>
</feature>
<dbReference type="PANTHER" id="PTHR33877:SF2">
    <property type="entry name" value="OS07G0170200 PROTEIN"/>
    <property type="match status" value="1"/>
</dbReference>
<dbReference type="RefSeq" id="WP_162639591.1">
    <property type="nucleotide sequence ID" value="NZ_CP048286.1"/>
</dbReference>
<feature type="compositionally biased region" description="Low complexity" evidence="1">
    <location>
        <begin position="120"/>
        <end position="138"/>
    </location>
</feature>
<proteinExistence type="predicted"/>
<dbReference type="InterPro" id="IPR003615">
    <property type="entry name" value="HNH_nuc"/>
</dbReference>
<reference evidence="3 4" key="1">
    <citation type="submission" date="2020-02" db="EMBL/GenBank/DDBJ databases">
        <title>Paenibacillus sp. nov., isolated from rhizosphere soil of tomato.</title>
        <authorList>
            <person name="Weon H.-Y."/>
            <person name="Lee S.A."/>
        </authorList>
    </citation>
    <scope>NUCLEOTIDE SEQUENCE [LARGE SCALE GENOMIC DNA]</scope>
    <source>
        <strain evidence="3 4">14171R-81</strain>
    </source>
</reference>
<dbReference type="KEGG" id="prz:GZH47_07865"/>
<feature type="domain" description="HNH nuclease" evidence="2">
    <location>
        <begin position="301"/>
        <end position="350"/>
    </location>
</feature>
<keyword evidence="4" id="KW-1185">Reference proteome</keyword>
<feature type="compositionally biased region" description="Basic and acidic residues" evidence="1">
    <location>
        <begin position="154"/>
        <end position="169"/>
    </location>
</feature>
<dbReference type="AlphaFoldDB" id="A0A6C0P263"/>
<sequence length="375" mass="41630">MMIELKPCTACGQEKPLSAFTKRSGSSSRRGTCRTCLRKRKRIADPPAAAGVTDRSVEAVMAAASEQGMPPTEGETGTAVPKPSRKRRRRKKKQADLRREDKQDEADFLEIADTADEPADGPADMPAEADEPAAAIAAVPSKPKRKRRRKRKKQTDLRRPDTQEPKDAAEVPQASEEVEETPTEEHAGHEPSASPRKRKRKRRRGNGKSAKRKPAAEASEAESAVVRPPDRIIIPVKGSFSFKTSMLNDRGRGMIRLRGKRETGKRWSTEIPMEMAVRMVEEGAAGIIHPGLIHKLYTKTDFRLLVLQRDDYICRYCGNFGDTIDHVMPKSKGGLSTPANCVCACADCNLKKADSLDYVDDEVLQHFLYQNPSMI</sequence>
<feature type="compositionally biased region" description="Acidic residues" evidence="1">
    <location>
        <begin position="103"/>
        <end position="119"/>
    </location>
</feature>
<dbReference type="SMART" id="SM00507">
    <property type="entry name" value="HNHc"/>
    <property type="match status" value="1"/>
</dbReference>